<accession>A0A7Y7B6M7</accession>
<feature type="transmembrane region" description="Helical" evidence="1">
    <location>
        <begin position="129"/>
        <end position="147"/>
    </location>
</feature>
<evidence type="ECO:0000313" key="2">
    <source>
        <dbReference type="EMBL" id="NVK79809.1"/>
    </source>
</evidence>
<keyword evidence="1" id="KW-0472">Membrane</keyword>
<keyword evidence="1" id="KW-1133">Transmembrane helix</keyword>
<comment type="caution">
    <text evidence="2">The sequence shown here is derived from an EMBL/GenBank/DDBJ whole genome shotgun (WGS) entry which is preliminary data.</text>
</comment>
<keyword evidence="1" id="KW-0812">Transmembrane</keyword>
<feature type="transmembrane region" description="Helical" evidence="1">
    <location>
        <begin position="58"/>
        <end position="80"/>
    </location>
</feature>
<proteinExistence type="predicted"/>
<organism evidence="2 3">
    <name type="scientific">Streptomyces morookaense</name>
    <name type="common">Streptoverticillium morookaense</name>
    <dbReference type="NCBI Taxonomy" id="1970"/>
    <lineage>
        <taxon>Bacteria</taxon>
        <taxon>Bacillati</taxon>
        <taxon>Actinomycetota</taxon>
        <taxon>Actinomycetes</taxon>
        <taxon>Kitasatosporales</taxon>
        <taxon>Streptomycetaceae</taxon>
        <taxon>Streptomyces</taxon>
    </lineage>
</organism>
<dbReference type="EMBL" id="JABBXF010000043">
    <property type="protein sequence ID" value="NVK79809.1"/>
    <property type="molecule type" value="Genomic_DNA"/>
</dbReference>
<gene>
    <name evidence="2" type="ORF">HG542_19340</name>
</gene>
<evidence type="ECO:0000313" key="3">
    <source>
        <dbReference type="Proteomes" id="UP000587462"/>
    </source>
</evidence>
<protein>
    <submittedName>
        <fullName evidence="2">DUF1453 family protein</fullName>
    </submittedName>
</protein>
<name>A0A7Y7B6M7_STRMO</name>
<evidence type="ECO:0000256" key="1">
    <source>
        <dbReference type="SAM" id="Phobius"/>
    </source>
</evidence>
<dbReference type="Proteomes" id="UP000587462">
    <property type="component" value="Unassembled WGS sequence"/>
</dbReference>
<feature type="transmembrane region" description="Helical" evidence="1">
    <location>
        <begin position="6"/>
        <end position="22"/>
    </location>
</feature>
<reference evidence="2 3" key="1">
    <citation type="submission" date="2020-04" db="EMBL/GenBank/DDBJ databases">
        <title>Draft Genome Sequence of Streptomyces morookaense DSM 40503, an 8-azaguanine-producing strain.</title>
        <authorList>
            <person name="Qi J."/>
            <person name="Gao J.-M."/>
        </authorList>
    </citation>
    <scope>NUCLEOTIDE SEQUENCE [LARGE SCALE GENOMIC DNA]</scope>
    <source>
        <strain evidence="2 3">DSM 40503</strain>
    </source>
</reference>
<sequence length="162" mass="16538">MSGVADVVLIVAVIAFVLVRQLKPRRLTQDAGRWWLLPAVLVVMAVRQPGLIDAGHRAASAGLLAAGVLAGLATGAAWAWTSRIWTDASGTVWAKGGKATAAVWAGGLVLRLVLYGIGTLAGVHQGGPGVMITVAALLLARTGVLVHRARGLAPAYRVPAGG</sequence>
<keyword evidence="3" id="KW-1185">Reference proteome</keyword>
<feature type="transmembrane region" description="Helical" evidence="1">
    <location>
        <begin position="34"/>
        <end position="52"/>
    </location>
</feature>
<dbReference type="AlphaFoldDB" id="A0A7Y7B6M7"/>
<feature type="transmembrane region" description="Helical" evidence="1">
    <location>
        <begin position="101"/>
        <end position="123"/>
    </location>
</feature>